<dbReference type="PROSITE" id="PS01137">
    <property type="entry name" value="TATD_1"/>
    <property type="match status" value="1"/>
</dbReference>
<dbReference type="PANTHER" id="PTHR46124:SF2">
    <property type="entry name" value="D-AMINOACYL-TRNA DEACYLASE"/>
    <property type="match status" value="1"/>
</dbReference>
<keyword evidence="1" id="KW-0479">Metal-binding</keyword>
<dbReference type="AlphaFoldDB" id="A0A3B1AAL9"/>
<dbReference type="InterPro" id="IPR015991">
    <property type="entry name" value="TatD/YcfH-like"/>
</dbReference>
<accession>A0A3B1AAL9</accession>
<dbReference type="InterPro" id="IPR001130">
    <property type="entry name" value="TatD-like"/>
</dbReference>
<name>A0A3B1AAL9_9ZZZZ</name>
<dbReference type="GO" id="GO:0004536">
    <property type="term" value="F:DNA nuclease activity"/>
    <property type="evidence" value="ECO:0007669"/>
    <property type="project" value="InterPro"/>
</dbReference>
<dbReference type="InterPro" id="IPR018228">
    <property type="entry name" value="DNase_TatD-rel_CS"/>
</dbReference>
<dbReference type="FunFam" id="3.20.20.140:FF:000005">
    <property type="entry name" value="TatD family hydrolase"/>
    <property type="match status" value="1"/>
</dbReference>
<dbReference type="PROSITE" id="PS01090">
    <property type="entry name" value="TATD_2"/>
    <property type="match status" value="1"/>
</dbReference>
<evidence type="ECO:0000256" key="2">
    <source>
        <dbReference type="ARBA" id="ARBA00022801"/>
    </source>
</evidence>
<protein>
    <submittedName>
        <fullName evidence="3">Uncharacterized metal-dependent hydrolase YcfH</fullName>
    </submittedName>
</protein>
<gene>
    <name evidence="3" type="ORF">MNBD_GAMMA22-1779</name>
</gene>
<dbReference type="GO" id="GO:0046872">
    <property type="term" value="F:metal ion binding"/>
    <property type="evidence" value="ECO:0007669"/>
    <property type="project" value="UniProtKB-KW"/>
</dbReference>
<proteinExistence type="predicted"/>
<dbReference type="Gene3D" id="3.20.20.140">
    <property type="entry name" value="Metal-dependent hydrolases"/>
    <property type="match status" value="1"/>
</dbReference>
<dbReference type="NCBIfam" id="TIGR00010">
    <property type="entry name" value="YchF/TatD family DNA exonuclease"/>
    <property type="match status" value="1"/>
</dbReference>
<dbReference type="GO" id="GO:0005829">
    <property type="term" value="C:cytosol"/>
    <property type="evidence" value="ECO:0007669"/>
    <property type="project" value="TreeGrafter"/>
</dbReference>
<dbReference type="SUPFAM" id="SSF51556">
    <property type="entry name" value="Metallo-dependent hydrolases"/>
    <property type="match status" value="1"/>
</dbReference>
<dbReference type="InterPro" id="IPR032466">
    <property type="entry name" value="Metal_Hydrolase"/>
</dbReference>
<dbReference type="EMBL" id="UOFS01000001">
    <property type="protein sequence ID" value="VAW90774.1"/>
    <property type="molecule type" value="Genomic_DNA"/>
</dbReference>
<dbReference type="CDD" id="cd01310">
    <property type="entry name" value="TatD_DNAse"/>
    <property type="match status" value="1"/>
</dbReference>
<dbReference type="Pfam" id="PF01026">
    <property type="entry name" value="TatD_DNase"/>
    <property type="match status" value="1"/>
</dbReference>
<dbReference type="PIRSF" id="PIRSF005902">
    <property type="entry name" value="DNase_TatD"/>
    <property type="match status" value="1"/>
</dbReference>
<reference evidence="3" key="1">
    <citation type="submission" date="2018-06" db="EMBL/GenBank/DDBJ databases">
        <authorList>
            <person name="Zhirakovskaya E."/>
        </authorList>
    </citation>
    <scope>NUCLEOTIDE SEQUENCE</scope>
</reference>
<sequence>MYIDSHCHLDRLNLDDFKGSLKKALDLARNNGVKHFLCVCIDLEHFQDILNIANQYSDVSASVGVHPCDTQGKEPTVEDLVTLSKPKKVVAIGETGLDYFYNKGDLTWQRNRFRNHITAAKITKKPLIIHSRDAKEDTIAILTEESANEVGGVMHCFVEDWDIAQKSMDLNFYISFSGIVTFKNAAQIQEVARKMPDGKILIETDSPYLAPIPHRGKSNHPKNVIHVAEFIAELRNTSVEHIAEISSQNYHNLFGT</sequence>
<dbReference type="PANTHER" id="PTHR46124">
    <property type="entry name" value="D-AMINOACYL-TRNA DEACYLASE"/>
    <property type="match status" value="1"/>
</dbReference>
<dbReference type="GO" id="GO:0016788">
    <property type="term" value="F:hydrolase activity, acting on ester bonds"/>
    <property type="evidence" value="ECO:0007669"/>
    <property type="project" value="InterPro"/>
</dbReference>
<evidence type="ECO:0000313" key="3">
    <source>
        <dbReference type="EMBL" id="VAW90774.1"/>
    </source>
</evidence>
<evidence type="ECO:0000256" key="1">
    <source>
        <dbReference type="ARBA" id="ARBA00022723"/>
    </source>
</evidence>
<dbReference type="PROSITE" id="PS01091">
    <property type="entry name" value="TATD_3"/>
    <property type="match status" value="1"/>
</dbReference>
<organism evidence="3">
    <name type="scientific">hydrothermal vent metagenome</name>
    <dbReference type="NCBI Taxonomy" id="652676"/>
    <lineage>
        <taxon>unclassified sequences</taxon>
        <taxon>metagenomes</taxon>
        <taxon>ecological metagenomes</taxon>
    </lineage>
</organism>
<keyword evidence="2 3" id="KW-0378">Hydrolase</keyword>